<dbReference type="InterPro" id="IPR014229">
    <property type="entry name" value="Spore_YtfJ"/>
</dbReference>
<organism evidence="1 2">
    <name type="scientific">Papillibacter cinnamivorans DSM 12816</name>
    <dbReference type="NCBI Taxonomy" id="1122930"/>
    <lineage>
        <taxon>Bacteria</taxon>
        <taxon>Bacillati</taxon>
        <taxon>Bacillota</taxon>
        <taxon>Clostridia</taxon>
        <taxon>Eubacteriales</taxon>
        <taxon>Oscillospiraceae</taxon>
        <taxon>Papillibacter</taxon>
    </lineage>
</organism>
<sequence>MEQHPIGDLMEKTMQKIREMIDVNTIVGNPINTLDGTTLIPVSRVTFGFGAGGGDYAVKDSKPGADNGFGGGSGAGVNISPIAFLVVKDGSVKLLNVAPPANTTVDRVVELVPEIIDKIKEFTEKDKFED</sequence>
<dbReference type="OrthoDB" id="9796262at2"/>
<evidence type="ECO:0000313" key="1">
    <source>
        <dbReference type="EMBL" id="SMC39899.1"/>
    </source>
</evidence>
<dbReference type="PANTHER" id="PTHR39162:SF1">
    <property type="entry name" value="SPORULATION PROTEIN YTFJ"/>
    <property type="match status" value="1"/>
</dbReference>
<protein>
    <submittedName>
        <fullName evidence="1">Sporulation protein YtfJ</fullName>
    </submittedName>
</protein>
<proteinExistence type="predicted"/>
<dbReference type="EMBL" id="FWXW01000001">
    <property type="protein sequence ID" value="SMC39899.1"/>
    <property type="molecule type" value="Genomic_DNA"/>
</dbReference>
<dbReference type="Proteomes" id="UP000192790">
    <property type="component" value="Unassembled WGS sequence"/>
</dbReference>
<dbReference type="AlphaFoldDB" id="A0A1W1YUP9"/>
<gene>
    <name evidence="1" type="ORF">SAMN02745168_0676</name>
</gene>
<dbReference type="STRING" id="1122930.SAMN02745168_0676"/>
<dbReference type="PIRSF" id="PIRSF021377">
    <property type="entry name" value="YtfJ"/>
    <property type="match status" value="1"/>
</dbReference>
<dbReference type="RefSeq" id="WP_084233292.1">
    <property type="nucleotide sequence ID" value="NZ_FWXW01000001.1"/>
</dbReference>
<keyword evidence="2" id="KW-1185">Reference proteome</keyword>
<name>A0A1W1YUP9_9FIRM</name>
<dbReference type="NCBIfam" id="TIGR02874">
    <property type="entry name" value="spore_ytfJ"/>
    <property type="match status" value="1"/>
</dbReference>
<evidence type="ECO:0000313" key="2">
    <source>
        <dbReference type="Proteomes" id="UP000192790"/>
    </source>
</evidence>
<dbReference type="PANTHER" id="PTHR39162">
    <property type="entry name" value="GLL3345 PROTEIN"/>
    <property type="match status" value="1"/>
</dbReference>
<dbReference type="Pfam" id="PF09579">
    <property type="entry name" value="Spore_YtfJ"/>
    <property type="match status" value="1"/>
</dbReference>
<reference evidence="1 2" key="1">
    <citation type="submission" date="2017-04" db="EMBL/GenBank/DDBJ databases">
        <authorList>
            <person name="Afonso C.L."/>
            <person name="Miller P.J."/>
            <person name="Scott M.A."/>
            <person name="Spackman E."/>
            <person name="Goraichik I."/>
            <person name="Dimitrov K.M."/>
            <person name="Suarez D.L."/>
            <person name="Swayne D.E."/>
        </authorList>
    </citation>
    <scope>NUCLEOTIDE SEQUENCE [LARGE SCALE GENOMIC DNA]</scope>
    <source>
        <strain evidence="1 2">DSM 12816</strain>
    </source>
</reference>
<accession>A0A1W1YUP9</accession>